<protein>
    <submittedName>
        <fullName evidence="6">Uncharacterized protein</fullName>
    </submittedName>
</protein>
<comment type="caution">
    <text evidence="6">The sequence shown here is derived from an EMBL/GenBank/DDBJ whole genome shotgun (WGS) entry which is preliminary data.</text>
</comment>
<evidence type="ECO:0000256" key="2">
    <source>
        <dbReference type="ARBA" id="ARBA00005892"/>
    </source>
</evidence>
<accession>G7E257</accession>
<dbReference type="OMA" id="WSQMFAE"/>
<comment type="similarity">
    <text evidence="2">Belongs to the NUP186/NUP192/NUP205 family.</text>
</comment>
<dbReference type="InParanoid" id="G7E257"/>
<keyword evidence="4" id="KW-0539">Nucleus</keyword>
<reference evidence="6 7" key="2">
    <citation type="journal article" date="2012" name="Open Biol.">
        <title>Characteristics of nucleosomes and linker DNA regions on the genome of the basidiomycete Mixia osmundae revealed by mono- and dinucleosome mapping.</title>
        <authorList>
            <person name="Nishida H."/>
            <person name="Kondo S."/>
            <person name="Matsumoto T."/>
            <person name="Suzuki Y."/>
            <person name="Yoshikawa H."/>
            <person name="Taylor T.D."/>
            <person name="Sugiyama J."/>
        </authorList>
    </citation>
    <scope>NUCLEOTIDE SEQUENCE [LARGE SCALE GENOMIC DNA]</scope>
    <source>
        <strain evidence="7">CBS 9802 / IAM 14324 / JCM 22182 / KY 12970</strain>
    </source>
</reference>
<evidence type="ECO:0000256" key="4">
    <source>
        <dbReference type="ARBA" id="ARBA00023242"/>
    </source>
</evidence>
<dbReference type="Proteomes" id="UP000009131">
    <property type="component" value="Unassembled WGS sequence"/>
</dbReference>
<dbReference type="FunCoup" id="G7E257">
    <property type="interactions" value="454"/>
</dbReference>
<dbReference type="PANTHER" id="PTHR31344:SF0">
    <property type="entry name" value="NUCLEAR PORE COMPLEX PROTEIN NUP205"/>
    <property type="match status" value="1"/>
</dbReference>
<dbReference type="GO" id="GO:0017056">
    <property type="term" value="F:structural constituent of nuclear pore"/>
    <property type="evidence" value="ECO:0007669"/>
    <property type="project" value="TreeGrafter"/>
</dbReference>
<keyword evidence="7" id="KW-1185">Reference proteome</keyword>
<dbReference type="InterPro" id="IPR021827">
    <property type="entry name" value="Nup186/Nup192/Nup205"/>
</dbReference>
<gene>
    <name evidence="6" type="primary">Mo03591</name>
    <name evidence="6" type="ORF">E5Q_03591</name>
</gene>
<comment type="subcellular location">
    <subcellularLocation>
        <location evidence="1">Nucleus</location>
    </subcellularLocation>
</comment>
<dbReference type="GO" id="GO:0044611">
    <property type="term" value="C:nuclear pore inner ring"/>
    <property type="evidence" value="ECO:0007669"/>
    <property type="project" value="TreeGrafter"/>
</dbReference>
<evidence type="ECO:0000256" key="1">
    <source>
        <dbReference type="ARBA" id="ARBA00004123"/>
    </source>
</evidence>
<sequence length="2109" mass="230437">MADRELLPLDHFAALLKPLQALGLASAYRDEIVREDELRIKLTQSLPIWSQWLSLPSKSKAERADVEKGILRPPAGPALRMNSEFVQEALLLSDQLDLSERLSATLLSQAVSSVTSQQVDALSTSDQAAPGTAAERAILVYFQFKQDGLAALQLVVQSCWDEATPDHLRRILSSCVEDLLASTQADKPQQPAPAPLGSFGTAKPPPPNASGSKSWISRGLLEMATQAELAKAIHASSGQPKPGFSYEINALRIQAHHASRRAIASTIYWLSHAHQLEIEDLMQILSWLKSADEQDEATLFLSMAVMAHFDASAFHSLDVNRPDELVQRGPEALALSAAAISKVNALFASVSADRPASQWSSAHLKAALQLAWTLWLTQHAHSRALQPQDLRLSSTDIENALYESITEGAFDFLRETTLRWVQTSTSWQGYDELVRSTSAPPLLGLVAVETGSVRLSSSRGAPALDRTLESKSTLASDLAAFRPAVLYQLDVLLASLITSMSPLLRKLKHREEDRVYASVQEGPGQQSSASSMRSTRRRNTREDPKAPAAPPRKDLESLFLLVSTLYAGRQDASLVFWREQLSAAGHEYADNRLPAFLRWAAEVRTPGLIRAFFGMLASLSDGPESATHAYEFLASRAGGPGNLCSWSSLFGALNFYATSLQQHYTSNSYGADGAGDIPPEEVELLKSFVRLLRCIVQSSALARASLYEDQSYKPIATLLSLAVWPIPLDLKAALLDAVAAFARYDGTTTSIEIARQIWQSLEQYQILVTAPQKNQLNRNTLDSGGILSELEDVEVPGETYPHTTAFVNLMSCLIPSPAHAADDRQTASTALITLPDLARQRRLIPNMQPYLRFVVEEVLLKLRDRRYKYPIEQWHLADLCLTFVDRAIASLDAQKYLQAGTFSTSNIHNLTSNPGFELLLQLLSGADLLREICIVASAGFDAVQSSKIPSFLASVRRSLSILLRASELQYTFVEVVLPTLAEMPDLSTDLFKRIRSAVTIDEHLLYSSDVVVAIASLVGTDKNHQIPLNAVNLLSIIAQSPPFSEVDRFRNLYRNKMNRLVGLIESSAETLRIVAGFAACIDASIDRLDDQGSGLRTDDPEAMSQGRATDLTRTAALDLLLTNTQINTAAPNLAHLLLGIDVRSKAEELIIEDAPGKRTSLQAVLDLLDGPVTASDCAVAERAYHLVRQLGGHDYTGVAVRRYLRTQKHFYLDHLARTPFLPPLDDGRDAGTLKLTSGLTIMTTADAITSTLHGQAWMLEAIALEINALAAEQRASQLEQFLELLFVGEQIADQSAEDQVDADIEQPTPRLLEIFFSLDFTFTRQQPASAPDLVHFAEINFAACLQVNAHGCQVYDLIAVTELLAQGRQTMQHQGKLASPQQQASVRDETKDILEALSRDNEQREIRHARLHALQAWRQVLDIALARCLDILPATSVSQLLLNLLVLVLPPLRAEDTEHAIAELLASAGVMIITSLRGLTASEIAGVGEHSLLAATEKLQSILRSVAQAIITPGSTSGVRGNLCVLLLNLLRMGHAIAQTEIAKAPTTTYELNVGADPSYDAMSAVGTDSGRVRATIDASNSQIILSIADRLLPVLCRDALLGSEIWQTVTYMTLDAIVQLNGDMKSQMRLIGIIAKQGYLRSICSSLQDAETRIEDVLSQDPETLNPLYVYEAKVSCLMRIAAARSGAETLLDSQLFTALGACTFLRSPPESDPEGMDIESYIPSPNERYHQLLLPALQLVVLTISSVSDDSVAAARQALQFAIAQSDGLIACLHAVIQAPSLIGLQETRLIAQLMCGAVAVASDDDLASPTSLGGIHSALLGIFSGLHGKQQWLSTVEPTSETEREQDSQTLPGLHGGVRAFSEAVEHAGEAATGSLLSYFTAYSRKSGSTRFRPVWQAVFNEQAASRGAGSLPTLYNAFTMMQELAGQLLTKIEDCRELQFQLENLFDVNTGDFEAQFGVVLDSSRDGRLSDNQKTRLLSSLIDASRRRARAILTAVETSLLLIWRHLNFYTEEHRHQLLGASGRPNAATLSTEYRPVVRMTNNIDINQLRRETSEHLRPCCSQLSDTSLDAEIFGKEARSHDVLLGSLVRSLAEALEPNDGLAPR</sequence>
<organism evidence="6 7">
    <name type="scientific">Mixia osmundae (strain CBS 9802 / IAM 14324 / JCM 22182 / KY 12970)</name>
    <dbReference type="NCBI Taxonomy" id="764103"/>
    <lineage>
        <taxon>Eukaryota</taxon>
        <taxon>Fungi</taxon>
        <taxon>Dikarya</taxon>
        <taxon>Basidiomycota</taxon>
        <taxon>Pucciniomycotina</taxon>
        <taxon>Mixiomycetes</taxon>
        <taxon>Mixiales</taxon>
        <taxon>Mixiaceae</taxon>
        <taxon>Mixia</taxon>
    </lineage>
</organism>
<keyword evidence="3" id="KW-0813">Transport</keyword>
<dbReference type="PANTHER" id="PTHR31344">
    <property type="entry name" value="NUCLEAR PORE COMPLEX PROTEIN NUP205"/>
    <property type="match status" value="1"/>
</dbReference>
<dbReference type="OrthoDB" id="2019644at2759"/>
<dbReference type="eggNOG" id="KOG1835">
    <property type="taxonomic scope" value="Eukaryota"/>
</dbReference>
<evidence type="ECO:0000256" key="5">
    <source>
        <dbReference type="SAM" id="MobiDB-lite"/>
    </source>
</evidence>
<dbReference type="RefSeq" id="XP_014565364.1">
    <property type="nucleotide sequence ID" value="XM_014709878.1"/>
</dbReference>
<dbReference type="EMBL" id="BABT02000110">
    <property type="protein sequence ID" value="GAA96917.1"/>
    <property type="molecule type" value="Genomic_DNA"/>
</dbReference>
<evidence type="ECO:0000313" key="7">
    <source>
        <dbReference type="Proteomes" id="UP000009131"/>
    </source>
</evidence>
<feature type="compositionally biased region" description="Basic and acidic residues" evidence="5">
    <location>
        <begin position="540"/>
        <end position="551"/>
    </location>
</feature>
<dbReference type="STRING" id="764103.G7E257"/>
<feature type="region of interest" description="Disordered" evidence="5">
    <location>
        <begin position="184"/>
        <end position="214"/>
    </location>
</feature>
<dbReference type="Pfam" id="PF11894">
    <property type="entry name" value="Nup192"/>
    <property type="match status" value="1"/>
</dbReference>
<reference evidence="6 7" key="1">
    <citation type="journal article" date="2011" name="J. Gen. Appl. Microbiol.">
        <title>Draft genome sequencing of the enigmatic basidiomycete Mixia osmundae.</title>
        <authorList>
            <person name="Nishida H."/>
            <person name="Nagatsuka Y."/>
            <person name="Sugiyama J."/>
        </authorList>
    </citation>
    <scope>NUCLEOTIDE SEQUENCE [LARGE SCALE GENOMIC DNA]</scope>
    <source>
        <strain evidence="7">CBS 9802 / IAM 14324 / JCM 22182 / KY 12970</strain>
    </source>
</reference>
<feature type="region of interest" description="Disordered" evidence="5">
    <location>
        <begin position="516"/>
        <end position="551"/>
    </location>
</feature>
<dbReference type="HOGENOM" id="CLU_001071_0_0_1"/>
<evidence type="ECO:0000256" key="3">
    <source>
        <dbReference type="ARBA" id="ARBA00022448"/>
    </source>
</evidence>
<dbReference type="GO" id="GO:0006999">
    <property type="term" value="P:nuclear pore organization"/>
    <property type="evidence" value="ECO:0007669"/>
    <property type="project" value="TreeGrafter"/>
</dbReference>
<name>G7E257_MIXOS</name>
<proteinExistence type="inferred from homology"/>
<evidence type="ECO:0000313" key="6">
    <source>
        <dbReference type="EMBL" id="GAA96917.1"/>
    </source>
</evidence>